<reference evidence="1" key="1">
    <citation type="submission" date="2021-02" db="EMBL/GenBank/DDBJ databases">
        <authorList>
            <consortium name="DOE Joint Genome Institute"/>
            <person name="Ahrendt S."/>
            <person name="Looney B.P."/>
            <person name="Miyauchi S."/>
            <person name="Morin E."/>
            <person name="Drula E."/>
            <person name="Courty P.E."/>
            <person name="Chicoki N."/>
            <person name="Fauchery L."/>
            <person name="Kohler A."/>
            <person name="Kuo A."/>
            <person name="Labutti K."/>
            <person name="Pangilinan J."/>
            <person name="Lipzen A."/>
            <person name="Riley R."/>
            <person name="Andreopoulos W."/>
            <person name="He G."/>
            <person name="Johnson J."/>
            <person name="Barry K.W."/>
            <person name="Grigoriev I.V."/>
            <person name="Nagy L."/>
            <person name="Hibbett D."/>
            <person name="Henrissat B."/>
            <person name="Matheny P.B."/>
            <person name="Labbe J."/>
            <person name="Martin F."/>
        </authorList>
    </citation>
    <scope>NUCLEOTIDE SEQUENCE</scope>
    <source>
        <strain evidence="1">FP105234-sp</strain>
    </source>
</reference>
<accession>A0ACB8RVE2</accession>
<reference evidence="1" key="2">
    <citation type="journal article" date="2022" name="New Phytol.">
        <title>Evolutionary transition to the ectomycorrhizal habit in the genomes of a hyperdiverse lineage of mushroom-forming fungi.</title>
        <authorList>
            <person name="Looney B."/>
            <person name="Miyauchi S."/>
            <person name="Morin E."/>
            <person name="Drula E."/>
            <person name="Courty P.E."/>
            <person name="Kohler A."/>
            <person name="Kuo A."/>
            <person name="LaButti K."/>
            <person name="Pangilinan J."/>
            <person name="Lipzen A."/>
            <person name="Riley R."/>
            <person name="Andreopoulos W."/>
            <person name="He G."/>
            <person name="Johnson J."/>
            <person name="Nolan M."/>
            <person name="Tritt A."/>
            <person name="Barry K.W."/>
            <person name="Grigoriev I.V."/>
            <person name="Nagy L.G."/>
            <person name="Hibbett D."/>
            <person name="Henrissat B."/>
            <person name="Matheny P.B."/>
            <person name="Labbe J."/>
            <person name="Martin F.M."/>
        </authorList>
    </citation>
    <scope>NUCLEOTIDE SEQUENCE</scope>
    <source>
        <strain evidence="1">FP105234-sp</strain>
    </source>
</reference>
<dbReference type="EMBL" id="MU275896">
    <property type="protein sequence ID" value="KAI0047868.1"/>
    <property type="molecule type" value="Genomic_DNA"/>
</dbReference>
<evidence type="ECO:0000313" key="1">
    <source>
        <dbReference type="EMBL" id="KAI0047868.1"/>
    </source>
</evidence>
<name>A0ACB8RVE2_9AGAM</name>
<proteinExistence type="predicted"/>
<comment type="caution">
    <text evidence="1">The sequence shown here is derived from an EMBL/GenBank/DDBJ whole genome shotgun (WGS) entry which is preliminary data.</text>
</comment>
<organism evidence="1 2">
    <name type="scientific">Auriscalpium vulgare</name>
    <dbReference type="NCBI Taxonomy" id="40419"/>
    <lineage>
        <taxon>Eukaryota</taxon>
        <taxon>Fungi</taxon>
        <taxon>Dikarya</taxon>
        <taxon>Basidiomycota</taxon>
        <taxon>Agaricomycotina</taxon>
        <taxon>Agaricomycetes</taxon>
        <taxon>Russulales</taxon>
        <taxon>Auriscalpiaceae</taxon>
        <taxon>Auriscalpium</taxon>
    </lineage>
</organism>
<keyword evidence="2" id="KW-1185">Reference proteome</keyword>
<sequence length="373" mass="40675">MNFTDHFCVISGDKLGACFRIVPCDTPHWKAPRTPLSPRQPNSPHEKHTPRSHTDTKSSARVPAAAPHLPNPGPVTATAQRPAASQHPREKSLPLPPADSKRATSSSPVSLAAPLVPTPSAVKAPTQHVPHMAPAQAPSPRSTAPRSHTCTTRTTTVRPVSLAPPLVPAAASVANVPAQHYSYVPSPVIPRARDTARASHSAGKQPQSHGKPSAPHRPTRTVSFRHGYLPYHEFSNYSPHRVIYQVYQAMKFLPTNAEISETIRKMSSPLDAANEATRQKEYVRGDWPKIRLSVLDEILKLKFTQNTGLESILTSTGDAHLLTLCPNTFWGVGKDNSGGDNELGKALMRVRKTLQRVPPEPTAFRRSSKRVKI</sequence>
<evidence type="ECO:0000313" key="2">
    <source>
        <dbReference type="Proteomes" id="UP000814033"/>
    </source>
</evidence>
<protein>
    <submittedName>
        <fullName evidence="1">Uncharacterized protein</fullName>
    </submittedName>
</protein>
<gene>
    <name evidence="1" type="ORF">FA95DRAFT_1154396</name>
</gene>
<dbReference type="Proteomes" id="UP000814033">
    <property type="component" value="Unassembled WGS sequence"/>
</dbReference>